<dbReference type="Proteomes" id="UP000246740">
    <property type="component" value="Unassembled WGS sequence"/>
</dbReference>
<dbReference type="InterPro" id="IPR012677">
    <property type="entry name" value="Nucleotide-bd_a/b_plait_sf"/>
</dbReference>
<accession>A0A317XT33</accession>
<keyword evidence="2" id="KW-0507">mRNA processing</keyword>
<dbReference type="FunFam" id="3.30.70.330:FF:000105">
    <property type="entry name" value="HIV Tat-specific factor 1 homolog"/>
    <property type="match status" value="1"/>
</dbReference>
<dbReference type="OrthoDB" id="10258585at2759"/>
<keyword evidence="5" id="KW-0508">mRNA splicing</keyword>
<evidence type="ECO:0000256" key="6">
    <source>
        <dbReference type="PROSITE-ProRule" id="PRU00176"/>
    </source>
</evidence>
<dbReference type="InterPro" id="IPR034392">
    <property type="entry name" value="TatSF1-like_RRM1"/>
</dbReference>
<comment type="similarity">
    <text evidence="1">Belongs to the HTATSF1 family.</text>
</comment>
<dbReference type="FunCoup" id="A0A317XT33">
    <property type="interactions" value="89"/>
</dbReference>
<evidence type="ECO:0000313" key="10">
    <source>
        <dbReference type="Proteomes" id="UP000246740"/>
    </source>
</evidence>
<dbReference type="InterPro" id="IPR035979">
    <property type="entry name" value="RBD_domain_sf"/>
</dbReference>
<dbReference type="GO" id="GO:0000398">
    <property type="term" value="P:mRNA splicing, via spliceosome"/>
    <property type="evidence" value="ECO:0007669"/>
    <property type="project" value="InterPro"/>
</dbReference>
<dbReference type="PROSITE" id="PS50102">
    <property type="entry name" value="RRM"/>
    <property type="match status" value="1"/>
</dbReference>
<dbReference type="CDD" id="cd12281">
    <property type="entry name" value="RRM1_TatSF1_like"/>
    <property type="match status" value="1"/>
</dbReference>
<feature type="compositionally biased region" description="Low complexity" evidence="7">
    <location>
        <begin position="299"/>
        <end position="311"/>
    </location>
</feature>
<gene>
    <name evidence="9" type="ORF">BCV70DRAFT_198836</name>
</gene>
<dbReference type="PANTHER" id="PTHR15608:SF0">
    <property type="entry name" value="HIV TAT-SPECIFIC FACTOR 1"/>
    <property type="match status" value="1"/>
</dbReference>
<keyword evidence="4 6" id="KW-0694">RNA-binding</keyword>
<reference evidence="9 10" key="1">
    <citation type="journal article" date="2018" name="Mol. Biol. Evol.">
        <title>Broad Genomic Sampling Reveals a Smut Pathogenic Ancestry of the Fungal Clade Ustilaginomycotina.</title>
        <authorList>
            <person name="Kijpornyongpan T."/>
            <person name="Mondo S.J."/>
            <person name="Barry K."/>
            <person name="Sandor L."/>
            <person name="Lee J."/>
            <person name="Lipzen A."/>
            <person name="Pangilinan J."/>
            <person name="LaButti K."/>
            <person name="Hainaut M."/>
            <person name="Henrissat B."/>
            <person name="Grigoriev I.V."/>
            <person name="Spatafora J.W."/>
            <person name="Aime M.C."/>
        </authorList>
    </citation>
    <scope>NUCLEOTIDE SEQUENCE [LARGE SCALE GENOMIC DNA]</scope>
    <source>
        <strain evidence="9 10">MCA 3645</strain>
    </source>
</reference>
<evidence type="ECO:0000259" key="8">
    <source>
        <dbReference type="PROSITE" id="PS50102"/>
    </source>
</evidence>
<protein>
    <recommendedName>
        <fullName evidence="8">RRM domain-containing protein</fullName>
    </recommendedName>
</protein>
<dbReference type="GO" id="GO:0003723">
    <property type="term" value="F:RNA binding"/>
    <property type="evidence" value="ECO:0007669"/>
    <property type="project" value="UniProtKB-UniRule"/>
</dbReference>
<feature type="region of interest" description="Disordered" evidence="7">
    <location>
        <begin position="1"/>
        <end position="29"/>
    </location>
</feature>
<dbReference type="AlphaFoldDB" id="A0A317XT33"/>
<dbReference type="CDD" id="cd12285">
    <property type="entry name" value="RRM3_RBM39_like"/>
    <property type="match status" value="1"/>
</dbReference>
<feature type="compositionally biased region" description="Basic and acidic residues" evidence="7">
    <location>
        <begin position="343"/>
        <end position="363"/>
    </location>
</feature>
<feature type="compositionally biased region" description="Basic and acidic residues" evidence="7">
    <location>
        <begin position="487"/>
        <end position="500"/>
    </location>
</feature>
<feature type="domain" description="RRM" evidence="8">
    <location>
        <begin position="180"/>
        <end position="274"/>
    </location>
</feature>
<feature type="compositionally biased region" description="Low complexity" evidence="7">
    <location>
        <begin position="137"/>
        <end position="163"/>
    </location>
</feature>
<dbReference type="Pfam" id="PF00076">
    <property type="entry name" value="RRM_1"/>
    <property type="match status" value="1"/>
</dbReference>
<feature type="compositionally biased region" description="Low complexity" evidence="7">
    <location>
        <begin position="73"/>
        <end position="83"/>
    </location>
</feature>
<dbReference type="Gene3D" id="3.30.70.330">
    <property type="match status" value="2"/>
</dbReference>
<feature type="compositionally biased region" description="Polar residues" evidence="7">
    <location>
        <begin position="275"/>
        <end position="298"/>
    </location>
</feature>
<dbReference type="GO" id="GO:0005686">
    <property type="term" value="C:U2 snRNP"/>
    <property type="evidence" value="ECO:0007669"/>
    <property type="project" value="TreeGrafter"/>
</dbReference>
<sequence>MASLSVSYGLPRVPHPAAPTASGSSDPRVYLDKLSGRWRYEDEEGDEWEWQDFVTRSRPAIDQGEQDDDDDTSSSLGSASRHSSATRPRGHWVKVLDDDLVRAQQQAYSVQGVDESLPADSVLRRSKKRKSDQDLDSYSSNPSSGPGAASSSTKAASGGASKPGPKPAKLPPSKRPKPITSLYVSGLPLDCTSDEIAAAFSRYGLLLEDDAGNPRIKMYHDDKTGLFRGEALVVYFKPESVDLAINMLDQTSLRAAIGQVSASGPTMRVQRAEFPNSTNPSRDNGTHTATAQNSKGLDSNSSLQPRQSSSSDGVNNSAASLPSHGQRRNLTDQERKKIQKRVARMENKLTDWRDSDSEDEAARRASHVAGRSDASLLPSSVPTTEGSKTVVLTKMFTLAELEDDPTLLLDLKSDVREECTSSFGPVTNVTLWDLEPEGIITVRFSDPAHALQCTHKMDGRFFATRRISAFLLPGKPRFRKSTTSHNHNQDDLDSDIHDNNNDLNPSSQPTSESQRRKDQFGAWLEQTHTD</sequence>
<feature type="compositionally biased region" description="Polar residues" evidence="7">
    <location>
        <begin position="501"/>
        <end position="512"/>
    </location>
</feature>
<feature type="region of interest" description="Disordered" evidence="7">
    <location>
        <begin position="51"/>
        <end position="92"/>
    </location>
</feature>
<feature type="region of interest" description="Disordered" evidence="7">
    <location>
        <begin position="107"/>
        <end position="177"/>
    </location>
</feature>
<evidence type="ECO:0000313" key="9">
    <source>
        <dbReference type="EMBL" id="PWZ01407.1"/>
    </source>
</evidence>
<name>A0A317XT33_9BASI</name>
<dbReference type="PANTHER" id="PTHR15608">
    <property type="entry name" value="SPLICING FACTOR U2AF-ASSOCIATED PROTEIN 2"/>
    <property type="match status" value="1"/>
</dbReference>
<feature type="region of interest" description="Disordered" evidence="7">
    <location>
        <begin position="478"/>
        <end position="530"/>
    </location>
</feature>
<organism evidence="9 10">
    <name type="scientific">Testicularia cyperi</name>
    <dbReference type="NCBI Taxonomy" id="1882483"/>
    <lineage>
        <taxon>Eukaryota</taxon>
        <taxon>Fungi</taxon>
        <taxon>Dikarya</taxon>
        <taxon>Basidiomycota</taxon>
        <taxon>Ustilaginomycotina</taxon>
        <taxon>Ustilaginomycetes</taxon>
        <taxon>Ustilaginales</taxon>
        <taxon>Anthracoideaceae</taxon>
        <taxon>Testicularia</taxon>
    </lineage>
</organism>
<dbReference type="InParanoid" id="A0A317XT33"/>
<keyword evidence="3" id="KW-0677">Repeat</keyword>
<dbReference type="SUPFAM" id="SSF54928">
    <property type="entry name" value="RNA-binding domain, RBD"/>
    <property type="match status" value="2"/>
</dbReference>
<keyword evidence="10" id="KW-1185">Reference proteome</keyword>
<dbReference type="InterPro" id="IPR034393">
    <property type="entry name" value="TatSF1-like"/>
</dbReference>
<dbReference type="EMBL" id="KZ819190">
    <property type="protein sequence ID" value="PWZ01407.1"/>
    <property type="molecule type" value="Genomic_DNA"/>
</dbReference>
<evidence type="ECO:0000256" key="2">
    <source>
        <dbReference type="ARBA" id="ARBA00022664"/>
    </source>
</evidence>
<feature type="region of interest" description="Disordered" evidence="7">
    <location>
        <begin position="260"/>
        <end position="384"/>
    </location>
</feature>
<dbReference type="STRING" id="1882483.A0A317XT33"/>
<evidence type="ECO:0000256" key="4">
    <source>
        <dbReference type="ARBA" id="ARBA00022884"/>
    </source>
</evidence>
<dbReference type="GO" id="GO:0005684">
    <property type="term" value="C:U2-type spliceosomal complex"/>
    <property type="evidence" value="ECO:0007669"/>
    <property type="project" value="TreeGrafter"/>
</dbReference>
<dbReference type="InterPro" id="IPR000504">
    <property type="entry name" value="RRM_dom"/>
</dbReference>
<evidence type="ECO:0000256" key="3">
    <source>
        <dbReference type="ARBA" id="ARBA00022737"/>
    </source>
</evidence>
<evidence type="ECO:0000256" key="1">
    <source>
        <dbReference type="ARBA" id="ARBA00007747"/>
    </source>
</evidence>
<proteinExistence type="inferred from homology"/>
<dbReference type="SMART" id="SM00360">
    <property type="entry name" value="RRM"/>
    <property type="match status" value="2"/>
</dbReference>
<evidence type="ECO:0000256" key="5">
    <source>
        <dbReference type="ARBA" id="ARBA00023187"/>
    </source>
</evidence>
<evidence type="ECO:0000256" key="7">
    <source>
        <dbReference type="SAM" id="MobiDB-lite"/>
    </source>
</evidence>